<gene>
    <name evidence="4" type="ORF">ILUMI_01064</name>
</gene>
<comment type="caution">
    <text evidence="4">The sequence shown here is derived from an EMBL/GenBank/DDBJ whole genome shotgun (WGS) entry which is preliminary data.</text>
</comment>
<dbReference type="OrthoDB" id="6776451at2759"/>
<dbReference type="GO" id="GO:0003676">
    <property type="term" value="F:nucleic acid binding"/>
    <property type="evidence" value="ECO:0007669"/>
    <property type="project" value="InterPro"/>
</dbReference>
<dbReference type="EMBL" id="VTPC01000603">
    <property type="protein sequence ID" value="KAF2905115.1"/>
    <property type="molecule type" value="Genomic_DNA"/>
</dbReference>
<evidence type="ECO:0000313" key="5">
    <source>
        <dbReference type="Proteomes" id="UP000801492"/>
    </source>
</evidence>
<dbReference type="PROSITE" id="PS50158">
    <property type="entry name" value="ZF_CCHC"/>
    <property type="match status" value="1"/>
</dbReference>
<proteinExistence type="predicted"/>
<evidence type="ECO:0000256" key="2">
    <source>
        <dbReference type="SAM" id="MobiDB-lite"/>
    </source>
</evidence>
<protein>
    <recommendedName>
        <fullName evidence="3">CCHC-type domain-containing protein</fullName>
    </recommendedName>
</protein>
<dbReference type="AlphaFoldDB" id="A0A8K0GHT6"/>
<evidence type="ECO:0000313" key="4">
    <source>
        <dbReference type="EMBL" id="KAF2905115.1"/>
    </source>
</evidence>
<feature type="region of interest" description="Disordered" evidence="2">
    <location>
        <begin position="229"/>
        <end position="260"/>
    </location>
</feature>
<dbReference type="Proteomes" id="UP000801492">
    <property type="component" value="Unassembled WGS sequence"/>
</dbReference>
<dbReference type="SMART" id="SM00343">
    <property type="entry name" value="ZnF_C2HC"/>
    <property type="match status" value="1"/>
</dbReference>
<keyword evidence="1" id="KW-0863">Zinc-finger</keyword>
<organism evidence="4 5">
    <name type="scientific">Ignelater luminosus</name>
    <name type="common">Cucubano</name>
    <name type="synonym">Pyrophorus luminosus</name>
    <dbReference type="NCBI Taxonomy" id="2038154"/>
    <lineage>
        <taxon>Eukaryota</taxon>
        <taxon>Metazoa</taxon>
        <taxon>Ecdysozoa</taxon>
        <taxon>Arthropoda</taxon>
        <taxon>Hexapoda</taxon>
        <taxon>Insecta</taxon>
        <taxon>Pterygota</taxon>
        <taxon>Neoptera</taxon>
        <taxon>Endopterygota</taxon>
        <taxon>Coleoptera</taxon>
        <taxon>Polyphaga</taxon>
        <taxon>Elateriformia</taxon>
        <taxon>Elateroidea</taxon>
        <taxon>Elateridae</taxon>
        <taxon>Agrypninae</taxon>
        <taxon>Pyrophorini</taxon>
        <taxon>Ignelater</taxon>
    </lineage>
</organism>
<feature type="domain" description="CCHC-type" evidence="3">
    <location>
        <begin position="46"/>
        <end position="62"/>
    </location>
</feature>
<keyword evidence="5" id="KW-1185">Reference proteome</keyword>
<evidence type="ECO:0000259" key="3">
    <source>
        <dbReference type="PROSITE" id="PS50158"/>
    </source>
</evidence>
<dbReference type="SUPFAM" id="SSF57756">
    <property type="entry name" value="Retrovirus zinc finger-like domains"/>
    <property type="match status" value="1"/>
</dbReference>
<evidence type="ECO:0000256" key="1">
    <source>
        <dbReference type="PROSITE-ProRule" id="PRU00047"/>
    </source>
</evidence>
<dbReference type="InterPro" id="IPR001878">
    <property type="entry name" value="Znf_CCHC"/>
</dbReference>
<keyword evidence="1" id="KW-0862">Zinc</keyword>
<dbReference type="InterPro" id="IPR036875">
    <property type="entry name" value="Znf_CCHC_sf"/>
</dbReference>
<dbReference type="GO" id="GO:0008270">
    <property type="term" value="F:zinc ion binding"/>
    <property type="evidence" value="ECO:0007669"/>
    <property type="project" value="UniProtKB-KW"/>
</dbReference>
<keyword evidence="1" id="KW-0479">Metal-binding</keyword>
<name>A0A8K0GHT6_IGNLU</name>
<reference evidence="4" key="1">
    <citation type="submission" date="2019-08" db="EMBL/GenBank/DDBJ databases">
        <title>The genome of the North American firefly Photinus pyralis.</title>
        <authorList>
            <consortium name="Photinus pyralis genome working group"/>
            <person name="Fallon T.R."/>
            <person name="Sander Lower S.E."/>
            <person name="Weng J.-K."/>
        </authorList>
    </citation>
    <scope>NUCLEOTIDE SEQUENCE</scope>
    <source>
        <strain evidence="4">TRF0915ILg1</strain>
        <tissue evidence="4">Whole body</tissue>
    </source>
</reference>
<accession>A0A8K0GHT6</accession>
<sequence>MITKRNGVSVNTASVLLTFNRIKLPGRVKVSFYSLEVRPYIPAPLRCYRCQSFGHISANCKRNPICNCGKPVHENSGCEEPFVCVNCDGNHSSLSPKCPIYRLEKEIKTIQTLQKIPYAEARKQVVPKGGLSYSQVAAKPSQTFNIVPAVQALVPQITAAVVKEIKSLLQLQSALPRTTPSLSQRNINLDISDSTSMPPPAIPTAKSVASNQSTSEIIILEAEASNTDTALAMESDSAKDKRKRNQSGSTDTGSAREDDLSVIDSSADRILIHNRDQTNLQDYLNCLGSRYDKDKLQVTVQVVY</sequence>